<proteinExistence type="predicted"/>
<evidence type="ECO:0000313" key="1">
    <source>
        <dbReference type="EMBL" id="PZQ13616.1"/>
    </source>
</evidence>
<gene>
    <name evidence="1" type="ORF">DI565_13825</name>
</gene>
<dbReference type="Proteomes" id="UP000249577">
    <property type="component" value="Unassembled WGS sequence"/>
</dbReference>
<dbReference type="AlphaFoldDB" id="A0A2W5K8W4"/>
<dbReference type="EMBL" id="QFPN01000007">
    <property type="protein sequence ID" value="PZQ13616.1"/>
    <property type="molecule type" value="Genomic_DNA"/>
</dbReference>
<reference evidence="1 2" key="1">
    <citation type="submission" date="2017-08" db="EMBL/GenBank/DDBJ databases">
        <title>Infants hospitalized years apart are colonized by the same room-sourced microbial strains.</title>
        <authorList>
            <person name="Brooks B."/>
            <person name="Olm M.R."/>
            <person name="Firek B.A."/>
            <person name="Baker R."/>
            <person name="Thomas B.C."/>
            <person name="Morowitz M.J."/>
            <person name="Banfield J.F."/>
        </authorList>
    </citation>
    <scope>NUCLEOTIDE SEQUENCE [LARGE SCALE GENOMIC DNA]</scope>
    <source>
        <strain evidence="1">S2_005_003_R2_43</strain>
    </source>
</reference>
<name>A0A2W5K8W4_ANCNO</name>
<protein>
    <submittedName>
        <fullName evidence="1">Uncharacterized protein</fullName>
    </submittedName>
</protein>
<comment type="caution">
    <text evidence="1">The sequence shown here is derived from an EMBL/GenBank/DDBJ whole genome shotgun (WGS) entry which is preliminary data.</text>
</comment>
<sequence length="112" mass="12472">MNDVSDRLSGYPWVIVRIACVQCPRRGAYRLARLAARLGSEASLEEVVLDVSRDCPYRSETPRRRERKYVPNCKAYLPDLAGPKLPPDLPPGLARLRVIKGGANDKPKDAAE</sequence>
<accession>A0A2W5K8W4</accession>
<evidence type="ECO:0000313" key="2">
    <source>
        <dbReference type="Proteomes" id="UP000249577"/>
    </source>
</evidence>
<organism evidence="1 2">
    <name type="scientific">Ancylobacter novellus</name>
    <name type="common">Thiobacillus novellus</name>
    <dbReference type="NCBI Taxonomy" id="921"/>
    <lineage>
        <taxon>Bacteria</taxon>
        <taxon>Pseudomonadati</taxon>
        <taxon>Pseudomonadota</taxon>
        <taxon>Alphaproteobacteria</taxon>
        <taxon>Hyphomicrobiales</taxon>
        <taxon>Xanthobacteraceae</taxon>
        <taxon>Ancylobacter</taxon>
    </lineage>
</organism>